<dbReference type="Proteomes" id="UP000541033">
    <property type="component" value="Unassembled WGS sequence"/>
</dbReference>
<comment type="caution">
    <text evidence="2">The sequence shown here is derived from an EMBL/GenBank/DDBJ whole genome shotgun (WGS) entry which is preliminary data.</text>
</comment>
<dbReference type="RefSeq" id="WP_167149106.1">
    <property type="nucleotide sequence ID" value="NZ_JAAMOX010000001.1"/>
</dbReference>
<organism evidence="2 3">
    <name type="scientific">Lysinibacter cavernae</name>
    <dbReference type="NCBI Taxonomy" id="1640652"/>
    <lineage>
        <taxon>Bacteria</taxon>
        <taxon>Bacillati</taxon>
        <taxon>Actinomycetota</taxon>
        <taxon>Actinomycetes</taxon>
        <taxon>Micrococcales</taxon>
        <taxon>Microbacteriaceae</taxon>
        <taxon>Lysinibacter</taxon>
    </lineage>
</organism>
<evidence type="ECO:0000313" key="2">
    <source>
        <dbReference type="EMBL" id="NIH53473.1"/>
    </source>
</evidence>
<proteinExistence type="predicted"/>
<evidence type="ECO:0000256" key="1">
    <source>
        <dbReference type="SAM" id="MobiDB-lite"/>
    </source>
</evidence>
<feature type="compositionally biased region" description="Low complexity" evidence="1">
    <location>
        <begin position="10"/>
        <end position="20"/>
    </location>
</feature>
<evidence type="ECO:0008006" key="4">
    <source>
        <dbReference type="Google" id="ProtNLM"/>
    </source>
</evidence>
<keyword evidence="3" id="KW-1185">Reference proteome</keyword>
<gene>
    <name evidence="2" type="ORF">FHX76_001341</name>
</gene>
<name>A0A7X5R0R5_9MICO</name>
<dbReference type="AlphaFoldDB" id="A0A7X5R0R5"/>
<accession>A0A7X5R0R5</accession>
<evidence type="ECO:0000313" key="3">
    <source>
        <dbReference type="Proteomes" id="UP000541033"/>
    </source>
</evidence>
<reference evidence="2 3" key="1">
    <citation type="submission" date="2020-02" db="EMBL/GenBank/DDBJ databases">
        <title>Sequencing the genomes of 1000 actinobacteria strains.</title>
        <authorList>
            <person name="Klenk H.-P."/>
        </authorList>
    </citation>
    <scope>NUCLEOTIDE SEQUENCE [LARGE SCALE GENOMIC DNA]</scope>
    <source>
        <strain evidence="2 3">DSM 27960</strain>
    </source>
</reference>
<protein>
    <recommendedName>
        <fullName evidence="4">DUF3806 domain-containing protein</fullName>
    </recommendedName>
</protein>
<sequence>MGFFRRKAQHQPAAAAAKASTPASDGIHIIGDDLSPEERIAAQAAMFMAMFEDAEGVALAYDRASVDLADELLHTFFEASTALPAQVQEMVASFVFEVARAEFGGRYVTVNAENPVALVVGEPSAAVLVLAYEKTKLRSVNGPEDSLGFFYDGIAPLVAEGKTATLT</sequence>
<feature type="region of interest" description="Disordered" evidence="1">
    <location>
        <begin position="1"/>
        <end position="20"/>
    </location>
</feature>
<dbReference type="EMBL" id="JAAMOX010000001">
    <property type="protein sequence ID" value="NIH53473.1"/>
    <property type="molecule type" value="Genomic_DNA"/>
</dbReference>